<dbReference type="Pfam" id="PF03717">
    <property type="entry name" value="PBP_dimer"/>
    <property type="match status" value="1"/>
</dbReference>
<feature type="transmembrane region" description="Helical" evidence="4">
    <location>
        <begin position="12"/>
        <end position="33"/>
    </location>
</feature>
<comment type="subcellular location">
    <subcellularLocation>
        <location evidence="1">Membrane</location>
    </subcellularLocation>
</comment>
<dbReference type="InterPro" id="IPR012338">
    <property type="entry name" value="Beta-lactam/transpept-like"/>
</dbReference>
<reference evidence="6 7" key="1">
    <citation type="submission" date="2013-02" db="EMBL/GenBank/DDBJ databases">
        <title>The Genome Sequence of Lactobacillus catenaformis F0143.</title>
        <authorList>
            <consortium name="The Broad Institute Genome Sequencing Platform"/>
            <person name="Earl A."/>
            <person name="Ward D."/>
            <person name="Feldgarden M."/>
            <person name="Gevers D."/>
            <person name="Izard J."/>
            <person name="Blanton J.M."/>
            <person name="Mathney J."/>
            <person name="Dewhirst F.E."/>
            <person name="Young S.K."/>
            <person name="Zeng Q."/>
            <person name="Gargeya S."/>
            <person name="Fitzgerald M."/>
            <person name="Haas B."/>
            <person name="Abouelleil A."/>
            <person name="Alvarado L."/>
            <person name="Arachchi H.M."/>
            <person name="Berlin A."/>
            <person name="Chapman S.B."/>
            <person name="Gearin G."/>
            <person name="Goldberg J."/>
            <person name="Griggs A."/>
            <person name="Gujja S."/>
            <person name="Hansen M."/>
            <person name="Heiman D."/>
            <person name="Howarth C."/>
            <person name="Larimer J."/>
            <person name="Lui A."/>
            <person name="MacDonald P.J.P."/>
            <person name="McCowen C."/>
            <person name="Montmayeur A."/>
            <person name="Murphy C."/>
            <person name="Neiman D."/>
            <person name="Pearson M."/>
            <person name="Priest M."/>
            <person name="Roberts A."/>
            <person name="Saif S."/>
            <person name="Shea T."/>
            <person name="Sisk P."/>
            <person name="Stolte C."/>
            <person name="Sykes S."/>
            <person name="Wortman J."/>
            <person name="Nusbaum C."/>
            <person name="Birren B."/>
        </authorList>
    </citation>
    <scope>NUCLEOTIDE SEQUENCE [LARGE SCALE GENOMIC DNA]</scope>
    <source>
        <strain evidence="6 7">OT 569</strain>
    </source>
</reference>
<keyword evidence="4" id="KW-1133">Transmembrane helix</keyword>
<dbReference type="PATRIC" id="fig|999415.3.peg.1639"/>
<feature type="domain" description="PASTA" evidence="5">
    <location>
        <begin position="655"/>
        <end position="710"/>
    </location>
</feature>
<dbReference type="EMBL" id="AGEJ01000024">
    <property type="protein sequence ID" value="EMD16208.1"/>
    <property type="molecule type" value="Genomic_DNA"/>
</dbReference>
<dbReference type="AlphaFoldDB" id="M2NDC0"/>
<dbReference type="CDD" id="cd06576">
    <property type="entry name" value="PASTA_Pbp2x-like_1"/>
    <property type="match status" value="1"/>
</dbReference>
<evidence type="ECO:0000256" key="4">
    <source>
        <dbReference type="SAM" id="Phobius"/>
    </source>
</evidence>
<evidence type="ECO:0000256" key="3">
    <source>
        <dbReference type="ARBA" id="ARBA00023136"/>
    </source>
</evidence>
<evidence type="ECO:0000259" key="5">
    <source>
        <dbReference type="PROSITE" id="PS51178"/>
    </source>
</evidence>
<dbReference type="GO" id="GO:0008658">
    <property type="term" value="F:penicillin binding"/>
    <property type="evidence" value="ECO:0007669"/>
    <property type="project" value="InterPro"/>
</dbReference>
<dbReference type="GO" id="GO:0071555">
    <property type="term" value="P:cell wall organization"/>
    <property type="evidence" value="ECO:0007669"/>
    <property type="project" value="TreeGrafter"/>
</dbReference>
<dbReference type="InterPro" id="IPR005543">
    <property type="entry name" value="PASTA_dom"/>
</dbReference>
<dbReference type="InterPro" id="IPR036138">
    <property type="entry name" value="PBP_dimer_sf"/>
</dbReference>
<accession>M2NDC0</accession>
<keyword evidence="4" id="KW-0812">Transmembrane</keyword>
<keyword evidence="3 4" id="KW-0472">Membrane</keyword>
<organism evidence="6 7">
    <name type="scientific">Eggerthia catenaformis OT 569 = DSM 20559</name>
    <dbReference type="NCBI Taxonomy" id="999415"/>
    <lineage>
        <taxon>Bacteria</taxon>
        <taxon>Bacillati</taxon>
        <taxon>Bacillota</taxon>
        <taxon>Erysipelotrichia</taxon>
        <taxon>Erysipelotrichales</taxon>
        <taxon>Coprobacillaceae</taxon>
        <taxon>Eggerthia</taxon>
    </lineage>
</organism>
<dbReference type="RefSeq" id="WP_004803880.1">
    <property type="nucleotide sequence ID" value="NZ_KB446649.1"/>
</dbReference>
<dbReference type="eggNOG" id="COG0768">
    <property type="taxonomic scope" value="Bacteria"/>
</dbReference>
<evidence type="ECO:0000256" key="1">
    <source>
        <dbReference type="ARBA" id="ARBA00004370"/>
    </source>
</evidence>
<dbReference type="InterPro" id="IPR001460">
    <property type="entry name" value="PCN-bd_Tpept"/>
</dbReference>
<dbReference type="GO" id="GO:0005886">
    <property type="term" value="C:plasma membrane"/>
    <property type="evidence" value="ECO:0007669"/>
    <property type="project" value="TreeGrafter"/>
</dbReference>
<dbReference type="SMART" id="SM00740">
    <property type="entry name" value="PASTA"/>
    <property type="match status" value="2"/>
</dbReference>
<dbReference type="Pfam" id="PF03793">
    <property type="entry name" value="PASTA"/>
    <property type="match status" value="2"/>
</dbReference>
<dbReference type="BioCyc" id="ECAT999415-HMP:GTTI-1672-MONOMER"/>
<dbReference type="PROSITE" id="PS51178">
    <property type="entry name" value="PASTA"/>
    <property type="match status" value="2"/>
</dbReference>
<comment type="similarity">
    <text evidence="2">Belongs to the transpeptidase family.</text>
</comment>
<dbReference type="Proteomes" id="UP000011758">
    <property type="component" value="Unassembled WGS sequence"/>
</dbReference>
<dbReference type="Gene3D" id="3.90.1310.10">
    <property type="entry name" value="Penicillin-binding protein 2a (Domain 2)"/>
    <property type="match status" value="1"/>
</dbReference>
<comment type="caution">
    <text evidence="6">The sequence shown here is derived from an EMBL/GenBank/DDBJ whole genome shotgun (WGS) entry which is preliminary data.</text>
</comment>
<dbReference type="SUPFAM" id="SSF56519">
    <property type="entry name" value="Penicillin binding protein dimerisation domain"/>
    <property type="match status" value="1"/>
</dbReference>
<dbReference type="CDD" id="cd06575">
    <property type="entry name" value="PASTA_Pbp2x-like_2"/>
    <property type="match status" value="1"/>
</dbReference>
<gene>
    <name evidence="6" type="ORF">HMPREF9943_01611</name>
</gene>
<proteinExistence type="inferred from homology"/>
<dbReference type="SUPFAM" id="SSF54184">
    <property type="entry name" value="Penicillin-binding protein 2x (pbp-2x), c-terminal domain"/>
    <property type="match status" value="2"/>
</dbReference>
<dbReference type="PANTHER" id="PTHR30627:SF26">
    <property type="entry name" value="PENICILLIN-BINDING PROTEIN 2B"/>
    <property type="match status" value="1"/>
</dbReference>
<dbReference type="Gene3D" id="3.40.710.10">
    <property type="entry name" value="DD-peptidase/beta-lactamase superfamily"/>
    <property type="match status" value="1"/>
</dbReference>
<evidence type="ECO:0000256" key="2">
    <source>
        <dbReference type="ARBA" id="ARBA00007171"/>
    </source>
</evidence>
<dbReference type="SUPFAM" id="SSF56601">
    <property type="entry name" value="beta-lactamase/transpeptidase-like"/>
    <property type="match status" value="1"/>
</dbReference>
<sequence>MQKIRRKNRYAKIMLGIFAFLVFILSFNVVYLVTTGKTLLSQQNIRDYSKVSASSKVTETIQASRGTIYTSDNEIVAADVKKYNIYAVLSDTRKSASGKKEYVVNKKKTAKILAENINLSYEAILDKLSKKSYQVEFGSAGKNLSPIVKERIEKYKLPGIEFTEVTSRNYPYKDFASYVIGYANVADEADPYTITGRMGLEKSYNNWLSGKNGKRTYLTDNNGNLVPDGVISKTDATAGNDVYLTINSHLQSELDSCLKEFVEKAKPTQATVGIMEAKTGRILAVSNYPSFDPNKRDFKSYNDIFLNTAVEPGSVFKAFVYGNALTDKVIKTSDTYMSGSFNYRSAGKIIATIHDYNQGRGWGKITYGEGLKHSSNTAICNILMNHTDMKSLLQDYKDLGLFQSSSIDGMYSGSGVAGFDGKTKSLEYVTTGFGQGSTTTALQLLRGYSTFANDGKTVEPYFVDKVVNPKTKKIVYQGKSVYSKQIFSSSAVKQMKYLLYTVVNGEHATGWRYKSDEIEIIGKTGTGQVAVNGKYSEKLYTHSFVGLAPYNDPTIEIVIWYQNETGGLKYSGDLVKTMMKSSLNLLKGNSKEVKSSQYELESYINQSSDYAKKILSAHDISPIILGNGKTIIKQYPQAKTTVSSTTKVMLLTDGDKIEMPSMIGWSRKDAEAFASLAGVEIEVNGVGSIYEQSVSKGTILNSKVKIKVSAK</sequence>
<dbReference type="STRING" id="999415.HMPREF9943_01611"/>
<dbReference type="InterPro" id="IPR005311">
    <property type="entry name" value="PBP_dimer"/>
</dbReference>
<dbReference type="Pfam" id="PF00905">
    <property type="entry name" value="Transpeptidase"/>
    <property type="match status" value="1"/>
</dbReference>
<keyword evidence="7" id="KW-1185">Reference proteome</keyword>
<dbReference type="Gene3D" id="3.30.70.2110">
    <property type="match status" value="1"/>
</dbReference>
<dbReference type="Gene3D" id="2.20.70.70">
    <property type="match status" value="1"/>
</dbReference>
<dbReference type="PANTHER" id="PTHR30627">
    <property type="entry name" value="PEPTIDOGLYCAN D,D-TRANSPEPTIDASE"/>
    <property type="match status" value="1"/>
</dbReference>
<dbReference type="OrthoDB" id="9804124at2"/>
<evidence type="ECO:0000313" key="7">
    <source>
        <dbReference type="Proteomes" id="UP000011758"/>
    </source>
</evidence>
<feature type="domain" description="PASTA" evidence="5">
    <location>
        <begin position="594"/>
        <end position="654"/>
    </location>
</feature>
<dbReference type="InterPro" id="IPR050515">
    <property type="entry name" value="Beta-lactam/transpept"/>
</dbReference>
<evidence type="ECO:0000313" key="6">
    <source>
        <dbReference type="EMBL" id="EMD16208.1"/>
    </source>
</evidence>
<name>M2NDC0_9FIRM</name>
<protein>
    <recommendedName>
        <fullName evidence="5">PASTA domain-containing protein</fullName>
    </recommendedName>
</protein>